<dbReference type="PRINTS" id="PR00080">
    <property type="entry name" value="SDRFAMILY"/>
</dbReference>
<evidence type="ECO:0000256" key="1">
    <source>
        <dbReference type="ARBA" id="ARBA00006484"/>
    </source>
</evidence>
<dbReference type="HOGENOM" id="CLU_010194_1_0_1"/>
<gene>
    <name evidence="3" type="ORF">PHATR_25739</name>
</gene>
<keyword evidence="4" id="KW-1185">Reference proteome</keyword>
<dbReference type="PRINTS" id="PR00081">
    <property type="entry name" value="GDHRDH"/>
</dbReference>
<dbReference type="Proteomes" id="UP000000759">
    <property type="component" value="Chromosome 3"/>
</dbReference>
<evidence type="ECO:0000313" key="4">
    <source>
        <dbReference type="Proteomes" id="UP000000759"/>
    </source>
</evidence>
<dbReference type="InterPro" id="IPR036291">
    <property type="entry name" value="NAD(P)-bd_dom_sf"/>
</dbReference>
<sequence length="285" mass="30360">MSGSSDWVAEAKCDSPETAVEHDLRFVGKVIVITGAGGQFGREGCVYFAKRGARIAALDKNQEGLQGTFEALNQSLDDGSFDFKAFICDITSAGDTRTVTDAIVERFCRIDLLWNNAGYQGKIATLLEYDPEDFRMVMDINVTGAFIVLQAVAKVMSKRDPDATCCVVNTASVAGMRGTPAMAAYASSKAAIFSLTSVAAKDLAPFKIRVNAVSPALIGPECNSPYFANDPETVAQNKINSVPMKRLGSVEEVLKVVAFLMSDESSYMTGSNLVVDGGMASGVRA</sequence>
<name>B5Y523_PHATC</name>
<dbReference type="CDD" id="cd05233">
    <property type="entry name" value="SDR_c"/>
    <property type="match status" value="1"/>
</dbReference>
<dbReference type="SUPFAM" id="SSF51735">
    <property type="entry name" value="NAD(P)-binding Rossmann-fold domains"/>
    <property type="match status" value="1"/>
</dbReference>
<evidence type="ECO:0000256" key="2">
    <source>
        <dbReference type="ARBA" id="ARBA00023002"/>
    </source>
</evidence>
<dbReference type="RefSeq" id="XP_002186396.1">
    <property type="nucleotide sequence ID" value="XM_002186360.1"/>
</dbReference>
<dbReference type="PANTHER" id="PTHR24321">
    <property type="entry name" value="DEHYDROGENASES, SHORT CHAIN"/>
    <property type="match status" value="1"/>
</dbReference>
<dbReference type="OrthoDB" id="47007at2759"/>
<dbReference type="AlphaFoldDB" id="B5Y523"/>
<dbReference type="GeneID" id="7204209"/>
<proteinExistence type="inferred from homology"/>
<dbReference type="PANTHER" id="PTHR24321:SF8">
    <property type="entry name" value="ESTRADIOL 17-BETA-DEHYDROGENASE 8-RELATED"/>
    <property type="match status" value="1"/>
</dbReference>
<reference evidence="3 4" key="1">
    <citation type="journal article" date="2008" name="Nature">
        <title>The Phaeodactylum genome reveals the evolutionary history of diatom genomes.</title>
        <authorList>
            <person name="Bowler C."/>
            <person name="Allen A.E."/>
            <person name="Badger J.H."/>
            <person name="Grimwood J."/>
            <person name="Jabbari K."/>
            <person name="Kuo A."/>
            <person name="Maheswari U."/>
            <person name="Martens C."/>
            <person name="Maumus F."/>
            <person name="Otillar R.P."/>
            <person name="Rayko E."/>
            <person name="Salamov A."/>
            <person name="Vandepoele K."/>
            <person name="Beszteri B."/>
            <person name="Gruber A."/>
            <person name="Heijde M."/>
            <person name="Katinka M."/>
            <person name="Mock T."/>
            <person name="Valentin K."/>
            <person name="Verret F."/>
            <person name="Berges J.A."/>
            <person name="Brownlee C."/>
            <person name="Cadoret J.P."/>
            <person name="Chiovitti A."/>
            <person name="Choi C.J."/>
            <person name="Coesel S."/>
            <person name="De Martino A."/>
            <person name="Detter J.C."/>
            <person name="Durkin C."/>
            <person name="Falciatore A."/>
            <person name="Fournet J."/>
            <person name="Haruta M."/>
            <person name="Huysman M.J."/>
            <person name="Jenkins B.D."/>
            <person name="Jiroutova K."/>
            <person name="Jorgensen R.E."/>
            <person name="Joubert Y."/>
            <person name="Kaplan A."/>
            <person name="Kroger N."/>
            <person name="Kroth P.G."/>
            <person name="La Roche J."/>
            <person name="Lindquist E."/>
            <person name="Lommer M."/>
            <person name="Martin-Jezequel V."/>
            <person name="Lopez P.J."/>
            <person name="Lucas S."/>
            <person name="Mangogna M."/>
            <person name="McGinnis K."/>
            <person name="Medlin L.K."/>
            <person name="Montsant A."/>
            <person name="Oudot-Le Secq M.P."/>
            <person name="Napoli C."/>
            <person name="Obornik M."/>
            <person name="Parker M.S."/>
            <person name="Petit J.L."/>
            <person name="Porcel B.M."/>
            <person name="Poulsen N."/>
            <person name="Robison M."/>
            <person name="Rychlewski L."/>
            <person name="Rynearson T.A."/>
            <person name="Schmutz J."/>
            <person name="Shapiro H."/>
            <person name="Siaut M."/>
            <person name="Stanley M."/>
            <person name="Sussman M.R."/>
            <person name="Taylor A.R."/>
            <person name="Vardi A."/>
            <person name="von Dassow P."/>
            <person name="Vyverman W."/>
            <person name="Willis A."/>
            <person name="Wyrwicz L.S."/>
            <person name="Rokhsar D.S."/>
            <person name="Weissenbach J."/>
            <person name="Armbrust E.V."/>
            <person name="Green B.R."/>
            <person name="Van de Peer Y."/>
            <person name="Grigoriev I.V."/>
        </authorList>
    </citation>
    <scope>NUCLEOTIDE SEQUENCE [LARGE SCALE GENOMIC DNA]</scope>
    <source>
        <strain evidence="3 4">CCAP 1055/1</strain>
    </source>
</reference>
<dbReference type="InParanoid" id="B5Y523"/>
<organism evidence="3 4">
    <name type="scientific">Phaeodactylum tricornutum (strain CCAP 1055/1)</name>
    <dbReference type="NCBI Taxonomy" id="556484"/>
    <lineage>
        <taxon>Eukaryota</taxon>
        <taxon>Sar</taxon>
        <taxon>Stramenopiles</taxon>
        <taxon>Ochrophyta</taxon>
        <taxon>Bacillariophyta</taxon>
        <taxon>Bacillariophyceae</taxon>
        <taxon>Bacillariophycidae</taxon>
        <taxon>Naviculales</taxon>
        <taxon>Phaeodactylaceae</taxon>
        <taxon>Phaeodactylum</taxon>
    </lineage>
</organism>
<comment type="similarity">
    <text evidence="1">Belongs to the short-chain dehydrogenases/reductases (SDR) family.</text>
</comment>
<evidence type="ECO:0000313" key="3">
    <source>
        <dbReference type="EMBL" id="ACI65866.1"/>
    </source>
</evidence>
<dbReference type="Pfam" id="PF13561">
    <property type="entry name" value="adh_short_C2"/>
    <property type="match status" value="1"/>
</dbReference>
<dbReference type="FunFam" id="3.40.50.720:FF:000084">
    <property type="entry name" value="Short-chain dehydrogenase reductase"/>
    <property type="match status" value="1"/>
</dbReference>
<dbReference type="STRING" id="556484.B5Y523"/>
<dbReference type="InterPro" id="IPR020904">
    <property type="entry name" value="Sc_DH/Rdtase_CS"/>
</dbReference>
<accession>B5Y523</accession>
<dbReference type="PaxDb" id="2850-Phatr25739"/>
<dbReference type="PROSITE" id="PS00061">
    <property type="entry name" value="ADH_SHORT"/>
    <property type="match status" value="1"/>
</dbReference>
<reference evidence="4" key="2">
    <citation type="submission" date="2008-08" db="EMBL/GenBank/DDBJ databases">
        <authorList>
            <consortium name="Diatom Consortium"/>
            <person name="Grigoriev I."/>
            <person name="Grimwood J."/>
            <person name="Kuo A."/>
            <person name="Otillar R.P."/>
            <person name="Salamov A."/>
            <person name="Detter J.C."/>
            <person name="Lindquist E."/>
            <person name="Shapiro H."/>
            <person name="Lucas S."/>
            <person name="Glavina del Rio T."/>
            <person name="Pitluck S."/>
            <person name="Rokhsar D."/>
            <person name="Bowler C."/>
        </authorList>
    </citation>
    <scope>GENOME REANNOTATION</scope>
    <source>
        <strain evidence="4">CCAP 1055/1</strain>
    </source>
</reference>
<dbReference type="InterPro" id="IPR002347">
    <property type="entry name" value="SDR_fam"/>
</dbReference>
<dbReference type="eggNOG" id="KOG0725">
    <property type="taxonomic scope" value="Eukaryota"/>
</dbReference>
<dbReference type="Gene3D" id="3.40.50.720">
    <property type="entry name" value="NAD(P)-binding Rossmann-like Domain"/>
    <property type="match status" value="1"/>
</dbReference>
<dbReference type="GO" id="GO:0016491">
    <property type="term" value="F:oxidoreductase activity"/>
    <property type="evidence" value="ECO:0007669"/>
    <property type="project" value="UniProtKB-KW"/>
</dbReference>
<dbReference type="KEGG" id="pti:PHATR_25739"/>
<dbReference type="EMBL" id="CP001142">
    <property type="protein sequence ID" value="ACI65866.1"/>
    <property type="molecule type" value="Genomic_DNA"/>
</dbReference>
<protein>
    <submittedName>
        <fullName evidence="3">Uncharacterized protein</fullName>
    </submittedName>
</protein>
<keyword evidence="2" id="KW-0560">Oxidoreductase</keyword>